<name>A0A914Q887_9BILA</name>
<reference evidence="4" key="1">
    <citation type="submission" date="2022-11" db="UniProtKB">
        <authorList>
            <consortium name="WormBaseParasite"/>
        </authorList>
    </citation>
    <scope>IDENTIFICATION</scope>
</reference>
<dbReference type="InterPro" id="IPR012816">
    <property type="entry name" value="NADAR"/>
</dbReference>
<dbReference type="InterPro" id="IPR037238">
    <property type="entry name" value="YbiA-like_sf"/>
</dbReference>
<keyword evidence="1" id="KW-0175">Coiled coil</keyword>
<dbReference type="NCBIfam" id="TIGR02464">
    <property type="entry name" value="ribofla_fusion"/>
    <property type="match status" value="1"/>
</dbReference>
<feature type="domain" description="NADAR" evidence="2">
    <location>
        <begin position="2"/>
        <end position="114"/>
    </location>
</feature>
<dbReference type="Gene3D" id="1.10.357.40">
    <property type="entry name" value="YbiA-like"/>
    <property type="match status" value="1"/>
</dbReference>
<evidence type="ECO:0000259" key="2">
    <source>
        <dbReference type="Pfam" id="PF08719"/>
    </source>
</evidence>
<evidence type="ECO:0000313" key="3">
    <source>
        <dbReference type="Proteomes" id="UP000887578"/>
    </source>
</evidence>
<dbReference type="CDD" id="cd15457">
    <property type="entry name" value="NADAR"/>
    <property type="match status" value="1"/>
</dbReference>
<accession>A0A914Q887</accession>
<proteinExistence type="predicted"/>
<dbReference type="Pfam" id="PF08719">
    <property type="entry name" value="NADAR"/>
    <property type="match status" value="1"/>
</dbReference>
<dbReference type="Proteomes" id="UP000887578">
    <property type="component" value="Unplaced"/>
</dbReference>
<evidence type="ECO:0000256" key="1">
    <source>
        <dbReference type="SAM" id="Coils"/>
    </source>
</evidence>
<organism evidence="3 4">
    <name type="scientific">Panagrolaimus davidi</name>
    <dbReference type="NCBI Taxonomy" id="227884"/>
    <lineage>
        <taxon>Eukaryota</taxon>
        <taxon>Metazoa</taxon>
        <taxon>Ecdysozoa</taxon>
        <taxon>Nematoda</taxon>
        <taxon>Chromadorea</taxon>
        <taxon>Rhabditida</taxon>
        <taxon>Tylenchina</taxon>
        <taxon>Panagrolaimomorpha</taxon>
        <taxon>Panagrolaimoidea</taxon>
        <taxon>Panagrolaimidae</taxon>
        <taxon>Panagrolaimus</taxon>
    </lineage>
</organism>
<dbReference type="AlphaFoldDB" id="A0A914Q887"/>
<dbReference type="SUPFAM" id="SSF143990">
    <property type="entry name" value="YbiA-like"/>
    <property type="match status" value="1"/>
</dbReference>
<keyword evidence="3" id="KW-1185">Reference proteome</keyword>
<protein>
    <submittedName>
        <fullName evidence="4">NADAR domain-containing protein</fullName>
    </submittedName>
</protein>
<evidence type="ECO:0000313" key="4">
    <source>
        <dbReference type="WBParaSite" id="PDA_v2.g23354.t1"/>
    </source>
</evidence>
<feature type="coiled-coil region" evidence="1">
    <location>
        <begin position="256"/>
        <end position="341"/>
    </location>
</feature>
<sequence length="341" mass="40163">MFFYDTKTEHLIMQTSDPKKMKRYGRQVEGFDEQKWNKINLQVMKFAVYYKFVQNSSIRYELFRTLDTTLVETNPHDTYWGIGLSMDDPNVKQKSNWRGHNNLGIILTQLRQFLKFKPEFQDELKKCYAMENYQQPQYCMARSEFLPNGTLMETMNKMGFIDDREFLVYYFNKTISDFKSTAMPSENLEDVRVTSDKVAPVPQYMGNHRRGSCSRNLVDGGLQVYFGRTYYKSRDVVSTSPHSSIGGSTQVVEQNNLDSETEINRMKYEIQHLQRNLQMAQERILLLENQLSELQSELHRVNSTENNINMNIKLQNLNSALNEARIDYGNTKRKIQQFENL</sequence>
<dbReference type="WBParaSite" id="PDA_v2.g23354.t1">
    <property type="protein sequence ID" value="PDA_v2.g23354.t1"/>
    <property type="gene ID" value="PDA_v2.g23354"/>
</dbReference>